<comment type="caution">
    <text evidence="1">The sequence shown here is derived from an EMBL/GenBank/DDBJ whole genome shotgun (WGS) entry which is preliminary data.</text>
</comment>
<keyword evidence="2" id="KW-1185">Reference proteome</keyword>
<dbReference type="AlphaFoldDB" id="A0A2T0RQR0"/>
<dbReference type="Proteomes" id="UP000238375">
    <property type="component" value="Unassembled WGS sequence"/>
</dbReference>
<reference evidence="1 2" key="1">
    <citation type="submission" date="2018-03" db="EMBL/GenBank/DDBJ databases">
        <title>Genomic Encyclopedia of Archaeal and Bacterial Type Strains, Phase II (KMG-II): from individual species to whole genera.</title>
        <authorList>
            <person name="Goeker M."/>
        </authorList>
    </citation>
    <scope>NUCLEOTIDE SEQUENCE [LARGE SCALE GENOMIC DNA]</scope>
    <source>
        <strain evidence="1 2">DSM 28354</strain>
    </source>
</reference>
<dbReference type="EMBL" id="PVTE01000041">
    <property type="protein sequence ID" value="PRY23508.1"/>
    <property type="molecule type" value="Genomic_DNA"/>
</dbReference>
<evidence type="ECO:0000313" key="1">
    <source>
        <dbReference type="EMBL" id="PRY23508.1"/>
    </source>
</evidence>
<name>A0A2T0RQR0_9BACT</name>
<protein>
    <submittedName>
        <fullName evidence="1">Uncharacterized protein</fullName>
    </submittedName>
</protein>
<dbReference type="RefSeq" id="WP_106140827.1">
    <property type="nucleotide sequence ID" value="NZ_PVTE01000041.1"/>
</dbReference>
<proteinExistence type="predicted"/>
<evidence type="ECO:0000313" key="2">
    <source>
        <dbReference type="Proteomes" id="UP000238375"/>
    </source>
</evidence>
<accession>A0A2T0RQR0</accession>
<organism evidence="1 2">
    <name type="scientific">Spirosoma oryzae</name>
    <dbReference type="NCBI Taxonomy" id="1469603"/>
    <lineage>
        <taxon>Bacteria</taxon>
        <taxon>Pseudomonadati</taxon>
        <taxon>Bacteroidota</taxon>
        <taxon>Cytophagia</taxon>
        <taxon>Cytophagales</taxon>
        <taxon>Cytophagaceae</taxon>
        <taxon>Spirosoma</taxon>
    </lineage>
</organism>
<sequence length="86" mass="9869">MPNPLFGTTNPLDSTVIQQHLDQHKVPLVVFDCNNPLRLLALKDYGSEGYLQTKRSIRHKVICTLLSDHTQQTEHNLADMRLYRGL</sequence>
<gene>
    <name evidence="1" type="ORF">CLV58_14129</name>
</gene>